<comment type="caution">
    <text evidence="1">The sequence shown here is derived from an EMBL/GenBank/DDBJ whole genome shotgun (WGS) entry which is preliminary data.</text>
</comment>
<sequence>MPIFAQGVTKNKLTILYYIRASKLDITRDQLYRAMVENEVMNYFDFESCMHELEEDAFIAAVPHVFGQGYRVSVRGTDVLEQFVESLPVSLRERLEKYARENMEQMRLQTQIVSDMEELSGGGYLVRLRALENNAAILELSLRVATRIWRRESAPTGKPSPKSSTRSY</sequence>
<gene>
    <name evidence="1" type="ORF">SDC9_55962</name>
</gene>
<accession>A0A644X0H6</accession>
<name>A0A644X0H6_9ZZZZ</name>
<dbReference type="AlphaFoldDB" id="A0A644X0H6"/>
<dbReference type="Pfam" id="PF14277">
    <property type="entry name" value="DUF4364"/>
    <property type="match status" value="1"/>
</dbReference>
<dbReference type="EMBL" id="VSSQ01001594">
    <property type="protein sequence ID" value="MPM09640.1"/>
    <property type="molecule type" value="Genomic_DNA"/>
</dbReference>
<evidence type="ECO:0000313" key="1">
    <source>
        <dbReference type="EMBL" id="MPM09640.1"/>
    </source>
</evidence>
<dbReference type="InterPro" id="IPR025374">
    <property type="entry name" value="DUF4364"/>
</dbReference>
<reference evidence="1" key="1">
    <citation type="submission" date="2019-08" db="EMBL/GenBank/DDBJ databases">
        <authorList>
            <person name="Kucharzyk K."/>
            <person name="Murdoch R.W."/>
            <person name="Higgins S."/>
            <person name="Loffler F."/>
        </authorList>
    </citation>
    <scope>NUCLEOTIDE SEQUENCE</scope>
</reference>
<organism evidence="1">
    <name type="scientific">bioreactor metagenome</name>
    <dbReference type="NCBI Taxonomy" id="1076179"/>
    <lineage>
        <taxon>unclassified sequences</taxon>
        <taxon>metagenomes</taxon>
        <taxon>ecological metagenomes</taxon>
    </lineage>
</organism>
<protein>
    <submittedName>
        <fullName evidence="1">Uncharacterized protein</fullName>
    </submittedName>
</protein>
<proteinExistence type="predicted"/>